<dbReference type="Proteomes" id="UP000820669">
    <property type="component" value="Unassembled WGS sequence"/>
</dbReference>
<feature type="region of interest" description="Disordered" evidence="1">
    <location>
        <begin position="17"/>
        <end position="53"/>
    </location>
</feature>
<evidence type="ECO:0000313" key="3">
    <source>
        <dbReference type="Proteomes" id="UP000820669"/>
    </source>
</evidence>
<organism evidence="2 3">
    <name type="scientific">Pseudonocardia acidicola</name>
    <dbReference type="NCBI Taxonomy" id="2724939"/>
    <lineage>
        <taxon>Bacteria</taxon>
        <taxon>Bacillati</taxon>
        <taxon>Actinomycetota</taxon>
        <taxon>Actinomycetes</taxon>
        <taxon>Pseudonocardiales</taxon>
        <taxon>Pseudonocardiaceae</taxon>
        <taxon>Pseudonocardia</taxon>
    </lineage>
</organism>
<evidence type="ECO:0000256" key="1">
    <source>
        <dbReference type="SAM" id="MobiDB-lite"/>
    </source>
</evidence>
<protein>
    <submittedName>
        <fullName evidence="2">Uncharacterized protein</fullName>
    </submittedName>
</protein>
<accession>A0ABX1SBW7</accession>
<proteinExistence type="predicted"/>
<comment type="caution">
    <text evidence="2">The sequence shown here is derived from an EMBL/GenBank/DDBJ whole genome shotgun (WGS) entry which is preliminary data.</text>
</comment>
<sequence length="68" mass="7119">MVGVLLVDWRADSSVPVSADAGSGPITGRDDRAAARRGVRTIPRSSGTKFSGMGTQGVRYSIEAMTVH</sequence>
<dbReference type="EMBL" id="JAAXLA010000015">
    <property type="protein sequence ID" value="NMH97729.1"/>
    <property type="molecule type" value="Genomic_DNA"/>
</dbReference>
<evidence type="ECO:0000313" key="2">
    <source>
        <dbReference type="EMBL" id="NMH97729.1"/>
    </source>
</evidence>
<keyword evidence="3" id="KW-1185">Reference proteome</keyword>
<reference evidence="2 3" key="1">
    <citation type="submission" date="2020-04" db="EMBL/GenBank/DDBJ databases">
        <authorList>
            <person name="Klaysubun C."/>
            <person name="Duangmal K."/>
            <person name="Lipun K."/>
        </authorList>
    </citation>
    <scope>NUCLEOTIDE SEQUENCE [LARGE SCALE GENOMIC DNA]</scope>
    <source>
        <strain evidence="2 3">K10HN5</strain>
    </source>
</reference>
<gene>
    <name evidence="2" type="ORF">HF526_10465</name>
</gene>
<name>A0ABX1SBW7_9PSEU</name>